<reference evidence="6" key="1">
    <citation type="submission" date="2011-02" db="EMBL/GenBank/DDBJ databases">
        <title>The Genome Sequence of Capsaspora owczarzaki ATCC 30864.</title>
        <authorList>
            <person name="Russ C."/>
            <person name="Cuomo C."/>
            <person name="Burger G."/>
            <person name="Gray M.W."/>
            <person name="Holland P.W.H."/>
            <person name="King N."/>
            <person name="Lang F.B.F."/>
            <person name="Roger A.J."/>
            <person name="Ruiz-Trillo I."/>
            <person name="Young S.K."/>
            <person name="Zeng Q."/>
            <person name="Gargeya S."/>
            <person name="Alvarado L."/>
            <person name="Berlin A."/>
            <person name="Chapman S.B."/>
            <person name="Chen Z."/>
            <person name="Freedman E."/>
            <person name="Gellesch M."/>
            <person name="Goldberg J."/>
            <person name="Griggs A."/>
            <person name="Gujja S."/>
            <person name="Heilman E."/>
            <person name="Heiman D."/>
            <person name="Howarth C."/>
            <person name="Mehta T."/>
            <person name="Neiman D."/>
            <person name="Pearson M."/>
            <person name="Roberts A."/>
            <person name="Saif S."/>
            <person name="Shea T."/>
            <person name="Shenoy N."/>
            <person name="Sisk P."/>
            <person name="Stolte C."/>
            <person name="Sykes S."/>
            <person name="White J."/>
            <person name="Yandava C."/>
            <person name="Haas B."/>
            <person name="Nusbaum C."/>
            <person name="Birren B."/>
        </authorList>
    </citation>
    <scope>NUCLEOTIDE SEQUENCE</scope>
    <source>
        <strain evidence="6">ATCC 30864</strain>
    </source>
</reference>
<evidence type="ECO:0000256" key="3">
    <source>
        <dbReference type="PROSITE-ProRule" id="PRU00221"/>
    </source>
</evidence>
<keyword evidence="1 3" id="KW-0853">WD repeat</keyword>
<dbReference type="GO" id="GO:0034198">
    <property type="term" value="P:cellular response to amino acid starvation"/>
    <property type="evidence" value="ECO:0007669"/>
    <property type="project" value="TreeGrafter"/>
</dbReference>
<dbReference type="InterPro" id="IPR049567">
    <property type="entry name" value="WDR59-like"/>
</dbReference>
<feature type="repeat" description="WD" evidence="3">
    <location>
        <begin position="261"/>
        <end position="303"/>
    </location>
</feature>
<dbReference type="InterPro" id="IPR019775">
    <property type="entry name" value="WD40_repeat_CS"/>
</dbReference>
<dbReference type="Proteomes" id="UP000008743">
    <property type="component" value="Unassembled WGS sequence"/>
</dbReference>
<name>A0A0D2UQH2_CAPO3</name>
<dbReference type="RefSeq" id="XP_004343564.1">
    <property type="nucleotide sequence ID" value="XM_004343514.2"/>
</dbReference>
<proteinExistence type="predicted"/>
<feature type="region of interest" description="Disordered" evidence="4">
    <location>
        <begin position="1"/>
        <end position="76"/>
    </location>
</feature>
<dbReference type="InterPro" id="IPR001680">
    <property type="entry name" value="WD40_rpt"/>
</dbReference>
<feature type="compositionally biased region" description="Low complexity" evidence="4">
    <location>
        <begin position="1"/>
        <end position="20"/>
    </location>
</feature>
<dbReference type="PRINTS" id="PR00320">
    <property type="entry name" value="GPROTEINBRPT"/>
</dbReference>
<dbReference type="GO" id="GO:0035591">
    <property type="term" value="F:signaling adaptor activity"/>
    <property type="evidence" value="ECO:0007669"/>
    <property type="project" value="TreeGrafter"/>
</dbReference>
<evidence type="ECO:0000256" key="2">
    <source>
        <dbReference type="ARBA" id="ARBA00022737"/>
    </source>
</evidence>
<protein>
    <submittedName>
        <fullName evidence="5">WDR59 protein</fullName>
    </submittedName>
</protein>
<gene>
    <name evidence="5" type="ORF">CAOG_007690</name>
</gene>
<accession>A0A0D2UQH2</accession>
<evidence type="ECO:0000313" key="5">
    <source>
        <dbReference type="EMBL" id="KJE97251.1"/>
    </source>
</evidence>
<dbReference type="PhylomeDB" id="A0A0D2UQH2"/>
<dbReference type="GO" id="GO:0005774">
    <property type="term" value="C:vacuolar membrane"/>
    <property type="evidence" value="ECO:0007669"/>
    <property type="project" value="TreeGrafter"/>
</dbReference>
<dbReference type="OrthoDB" id="311712at2759"/>
<dbReference type="PROSITE" id="PS50082">
    <property type="entry name" value="WD_REPEATS_2"/>
    <property type="match status" value="3"/>
</dbReference>
<dbReference type="PROSITE" id="PS00678">
    <property type="entry name" value="WD_REPEATS_1"/>
    <property type="match status" value="3"/>
</dbReference>
<dbReference type="InterPro" id="IPR036322">
    <property type="entry name" value="WD40_repeat_dom_sf"/>
</dbReference>
<evidence type="ECO:0000256" key="1">
    <source>
        <dbReference type="ARBA" id="ARBA00022574"/>
    </source>
</evidence>
<feature type="compositionally biased region" description="Polar residues" evidence="4">
    <location>
        <begin position="21"/>
        <end position="31"/>
    </location>
</feature>
<feature type="repeat" description="WD" evidence="3">
    <location>
        <begin position="348"/>
        <end position="390"/>
    </location>
</feature>
<dbReference type="InParanoid" id="A0A0D2UQH2"/>
<dbReference type="EMBL" id="KE346373">
    <property type="protein sequence ID" value="KJE97251.1"/>
    <property type="molecule type" value="Genomic_DNA"/>
</dbReference>
<dbReference type="AlphaFoldDB" id="A0A0D2UQH2"/>
<feature type="compositionally biased region" description="Low complexity" evidence="4">
    <location>
        <begin position="60"/>
        <end position="76"/>
    </location>
</feature>
<keyword evidence="6" id="KW-1185">Reference proteome</keyword>
<dbReference type="InterPro" id="IPR015943">
    <property type="entry name" value="WD40/YVTN_repeat-like_dom_sf"/>
</dbReference>
<dbReference type="STRING" id="595528.A0A0D2UQH2"/>
<dbReference type="Pfam" id="PF00400">
    <property type="entry name" value="WD40"/>
    <property type="match status" value="3"/>
</dbReference>
<dbReference type="SUPFAM" id="SSF50978">
    <property type="entry name" value="WD40 repeat-like"/>
    <property type="match status" value="1"/>
</dbReference>
<dbReference type="InterPro" id="IPR020472">
    <property type="entry name" value="WD40_PAC1"/>
</dbReference>
<dbReference type="PROSITE" id="PS50294">
    <property type="entry name" value="WD_REPEATS_REGION"/>
    <property type="match status" value="2"/>
</dbReference>
<dbReference type="GO" id="GO:1904263">
    <property type="term" value="P:positive regulation of TORC1 signaling"/>
    <property type="evidence" value="ECO:0007669"/>
    <property type="project" value="TreeGrafter"/>
</dbReference>
<sequence>MAGPSSTSGTTGTTTTTSGSNTMRGSPSPVTSPGPLLMSGQTTPQPSLMHPYGHHHHHQQQQQQQQHSAVTTPIAASSSSAAAATAGVLSRGASSNSLTSLGLNPAAANMLDVSSSFSISGAPGAAGLGGTGSGSGSAATTLYPSASFHASSTSLSMLAADAESTTFGTNMVARLDQQPTCFSIDASGTLGVVASRKGLSIIDLEAPDQPARPLVHHTKWEINDVQWNPHTTRSSYIASTSNTKALIWNAADDRTPLLHVLKTHQRAISDINWSNFDENVLATASVDTYIHVWDIRDPSKPSASLCAWTSGALQVKWNRFNRNLLASAHDGDVRIWDLRKGTAPAVYITGHMAKIYGLDWSRSSENELVSCAQDAKAKLWNITNTRAPQAVIHAGAPIWRARFTPFGNGLLTITLPPPQLRVDNSVLLWSLDNVSAPIHSYNGHSEQVKEFDWRIRGSDDYRDFQLVTCSKTRPCAFGISMHTIKR</sequence>
<feature type="repeat" description="WD" evidence="3">
    <location>
        <begin position="315"/>
        <end position="346"/>
    </location>
</feature>
<dbReference type="eggNOG" id="KOG0309">
    <property type="taxonomic scope" value="Eukaryota"/>
</dbReference>
<dbReference type="SMART" id="SM00320">
    <property type="entry name" value="WD40"/>
    <property type="match status" value="4"/>
</dbReference>
<dbReference type="Gene3D" id="2.130.10.10">
    <property type="entry name" value="YVTN repeat-like/Quinoprotein amine dehydrogenase"/>
    <property type="match status" value="2"/>
</dbReference>
<evidence type="ECO:0000313" key="6">
    <source>
        <dbReference type="Proteomes" id="UP000008743"/>
    </source>
</evidence>
<dbReference type="GO" id="GO:0035859">
    <property type="term" value="C:Seh1-associated complex"/>
    <property type="evidence" value="ECO:0007669"/>
    <property type="project" value="TreeGrafter"/>
</dbReference>
<dbReference type="PANTHER" id="PTHR46170:SF1">
    <property type="entry name" value="GATOR COMPLEX PROTEIN WDR59"/>
    <property type="match status" value="1"/>
</dbReference>
<dbReference type="PANTHER" id="PTHR46170">
    <property type="entry name" value="GATOR COMPLEX PROTEIN WDR59"/>
    <property type="match status" value="1"/>
</dbReference>
<evidence type="ECO:0000256" key="4">
    <source>
        <dbReference type="SAM" id="MobiDB-lite"/>
    </source>
</evidence>
<keyword evidence="2" id="KW-0677">Repeat</keyword>
<organism evidence="5 6">
    <name type="scientific">Capsaspora owczarzaki (strain ATCC 30864)</name>
    <dbReference type="NCBI Taxonomy" id="595528"/>
    <lineage>
        <taxon>Eukaryota</taxon>
        <taxon>Filasterea</taxon>
        <taxon>Capsaspora</taxon>
    </lineage>
</organism>